<feature type="region of interest" description="Disordered" evidence="1">
    <location>
        <begin position="125"/>
        <end position="170"/>
    </location>
</feature>
<reference evidence="2" key="1">
    <citation type="journal article" date="2020" name="Nature">
        <title>Giant virus diversity and host interactions through global metagenomics.</title>
        <authorList>
            <person name="Schulz F."/>
            <person name="Roux S."/>
            <person name="Paez-Espino D."/>
            <person name="Jungbluth S."/>
            <person name="Walsh D.A."/>
            <person name="Denef V.J."/>
            <person name="McMahon K.D."/>
            <person name="Konstantinidis K.T."/>
            <person name="Eloe-Fadrosh E.A."/>
            <person name="Kyrpides N.C."/>
            <person name="Woyke T."/>
        </authorList>
    </citation>
    <scope>NUCLEOTIDE SEQUENCE</scope>
    <source>
        <strain evidence="2">GVMAG-M-3300023174-134</strain>
    </source>
</reference>
<dbReference type="AlphaFoldDB" id="A0A6C0DBV5"/>
<name>A0A6C0DBV5_9ZZZZ</name>
<protein>
    <submittedName>
        <fullName evidence="2">Uncharacterized protein</fullName>
    </submittedName>
</protein>
<evidence type="ECO:0000313" key="2">
    <source>
        <dbReference type="EMBL" id="QHT13892.1"/>
    </source>
</evidence>
<evidence type="ECO:0000256" key="1">
    <source>
        <dbReference type="SAM" id="MobiDB-lite"/>
    </source>
</evidence>
<sequence>MSYEENMNAIMNLPIVKELMKKNKKLQKKNKALRNLIYSLPEFRCSCHNNCCGQNKVQPLFEQTLEFVDKVFIKKEPGTDEVREPDVCIDDEVVILDKNPNEKPNIVYEIEEVVEETEEVVEETEEVVEETEEVEEETEEVVEETEEVEEETEEVEEETEEVEEETEEDAGEVYEITISGKSYYVTDEKNGKIYAIDKDEDVGDEIGEFKNGKPSFYK</sequence>
<dbReference type="SUPFAM" id="SSF58104">
    <property type="entry name" value="Methyl-accepting chemotaxis protein (MCP) signaling domain"/>
    <property type="match status" value="1"/>
</dbReference>
<proteinExistence type="predicted"/>
<accession>A0A6C0DBV5</accession>
<dbReference type="Gene3D" id="1.10.287.950">
    <property type="entry name" value="Methyl-accepting chemotaxis protein"/>
    <property type="match status" value="1"/>
</dbReference>
<dbReference type="EMBL" id="MN739577">
    <property type="protein sequence ID" value="QHT13892.1"/>
    <property type="molecule type" value="Genomic_DNA"/>
</dbReference>
<organism evidence="2">
    <name type="scientific">viral metagenome</name>
    <dbReference type="NCBI Taxonomy" id="1070528"/>
    <lineage>
        <taxon>unclassified sequences</taxon>
        <taxon>metagenomes</taxon>
        <taxon>organismal metagenomes</taxon>
    </lineage>
</organism>